<accession>A0A2T2XJW1</accession>
<gene>
    <name evidence="1" type="ORF">C7B46_03480</name>
</gene>
<organism evidence="1 2">
    <name type="scientific">Sulfobacillus benefaciens</name>
    <dbReference type="NCBI Taxonomy" id="453960"/>
    <lineage>
        <taxon>Bacteria</taxon>
        <taxon>Bacillati</taxon>
        <taxon>Bacillota</taxon>
        <taxon>Clostridia</taxon>
        <taxon>Eubacteriales</taxon>
        <taxon>Clostridiales Family XVII. Incertae Sedis</taxon>
        <taxon>Sulfobacillus</taxon>
    </lineage>
</organism>
<dbReference type="AlphaFoldDB" id="A0A2T2XJW1"/>
<dbReference type="EMBL" id="PXYW01000006">
    <property type="protein sequence ID" value="PSR34784.1"/>
    <property type="molecule type" value="Genomic_DNA"/>
</dbReference>
<evidence type="ECO:0000313" key="2">
    <source>
        <dbReference type="Proteomes" id="UP000242972"/>
    </source>
</evidence>
<reference evidence="1 2" key="1">
    <citation type="journal article" date="2014" name="BMC Genomics">
        <title>Comparison of environmental and isolate Sulfobacillus genomes reveals diverse carbon, sulfur, nitrogen, and hydrogen metabolisms.</title>
        <authorList>
            <person name="Justice N.B."/>
            <person name="Norman A."/>
            <person name="Brown C.T."/>
            <person name="Singh A."/>
            <person name="Thomas B.C."/>
            <person name="Banfield J.F."/>
        </authorList>
    </citation>
    <scope>NUCLEOTIDE SEQUENCE [LARGE SCALE GENOMIC DNA]</scope>
    <source>
        <strain evidence="1">AMDSBA4</strain>
    </source>
</reference>
<dbReference type="Proteomes" id="UP000242972">
    <property type="component" value="Unassembled WGS sequence"/>
</dbReference>
<name>A0A2T2XJW1_9FIRM</name>
<proteinExistence type="predicted"/>
<sequence>MRPLPFARFALDEHSIPIIRHNQECCVWCGCCFFLRKKHDLDLGPPKHSAAHLQVAGKTWVERSQHVWEVAKAVWPQDDALQYAWVDDVLHRLRHEGGEILDEVWKALPTLPAAALEQVVREYPAHSGMRWTESGRQSIATLRTIHRSGRWQEFWNEDPWSQLVPLSRRIAAWSQF</sequence>
<evidence type="ECO:0000313" key="1">
    <source>
        <dbReference type="EMBL" id="PSR34784.1"/>
    </source>
</evidence>
<protein>
    <submittedName>
        <fullName evidence="1">Uncharacterized protein</fullName>
    </submittedName>
</protein>
<comment type="caution">
    <text evidence="1">The sequence shown here is derived from an EMBL/GenBank/DDBJ whole genome shotgun (WGS) entry which is preliminary data.</text>
</comment>